<dbReference type="GO" id="GO:0006513">
    <property type="term" value="P:protein monoubiquitination"/>
    <property type="evidence" value="ECO:0007669"/>
    <property type="project" value="TreeGrafter"/>
</dbReference>
<keyword evidence="3" id="KW-0808">Transferase</keyword>
<dbReference type="GO" id="GO:0008270">
    <property type="term" value="F:zinc ion binding"/>
    <property type="evidence" value="ECO:0007669"/>
    <property type="project" value="UniProtKB-KW"/>
</dbReference>
<organism evidence="9 10">
    <name type="scientific">Chaetomium fimeti</name>
    <dbReference type="NCBI Taxonomy" id="1854472"/>
    <lineage>
        <taxon>Eukaryota</taxon>
        <taxon>Fungi</taxon>
        <taxon>Dikarya</taxon>
        <taxon>Ascomycota</taxon>
        <taxon>Pezizomycotina</taxon>
        <taxon>Sordariomycetes</taxon>
        <taxon>Sordariomycetidae</taxon>
        <taxon>Sordariales</taxon>
        <taxon>Chaetomiaceae</taxon>
        <taxon>Chaetomium</taxon>
    </lineage>
</organism>
<dbReference type="AlphaFoldDB" id="A0AAE0HFB6"/>
<evidence type="ECO:0000256" key="3">
    <source>
        <dbReference type="ARBA" id="ARBA00022679"/>
    </source>
</evidence>
<dbReference type="Proteomes" id="UP001278766">
    <property type="component" value="Unassembled WGS sequence"/>
</dbReference>
<dbReference type="EMBL" id="JAUEPN010000004">
    <property type="protein sequence ID" value="KAK3295365.1"/>
    <property type="molecule type" value="Genomic_DNA"/>
</dbReference>
<dbReference type="PANTHER" id="PTHR46077:SF1">
    <property type="entry name" value="TOP1 BINDING ARGININE_SERINE RICH PROTEIN, E3 UBIQUITIN LIGASE"/>
    <property type="match status" value="1"/>
</dbReference>
<protein>
    <recommendedName>
        <fullName evidence="2">RING-type E3 ubiquitin transferase</fullName>
        <ecNumber evidence="2">2.3.2.27</ecNumber>
    </recommendedName>
</protein>
<reference evidence="9" key="1">
    <citation type="journal article" date="2023" name="Mol. Phylogenet. Evol.">
        <title>Genome-scale phylogeny and comparative genomics of the fungal order Sordariales.</title>
        <authorList>
            <person name="Hensen N."/>
            <person name="Bonometti L."/>
            <person name="Westerberg I."/>
            <person name="Brannstrom I.O."/>
            <person name="Guillou S."/>
            <person name="Cros-Aarteil S."/>
            <person name="Calhoun S."/>
            <person name="Haridas S."/>
            <person name="Kuo A."/>
            <person name="Mondo S."/>
            <person name="Pangilinan J."/>
            <person name="Riley R."/>
            <person name="LaButti K."/>
            <person name="Andreopoulos B."/>
            <person name="Lipzen A."/>
            <person name="Chen C."/>
            <person name="Yan M."/>
            <person name="Daum C."/>
            <person name="Ng V."/>
            <person name="Clum A."/>
            <person name="Steindorff A."/>
            <person name="Ohm R.A."/>
            <person name="Martin F."/>
            <person name="Silar P."/>
            <person name="Natvig D.O."/>
            <person name="Lalanne C."/>
            <person name="Gautier V."/>
            <person name="Ament-Velasquez S.L."/>
            <person name="Kruys A."/>
            <person name="Hutchinson M.I."/>
            <person name="Powell A.J."/>
            <person name="Barry K."/>
            <person name="Miller A.N."/>
            <person name="Grigoriev I.V."/>
            <person name="Debuchy R."/>
            <person name="Gladieux P."/>
            <person name="Hiltunen Thoren M."/>
            <person name="Johannesson H."/>
        </authorList>
    </citation>
    <scope>NUCLEOTIDE SEQUENCE</scope>
    <source>
        <strain evidence="9">CBS 168.71</strain>
    </source>
</reference>
<evidence type="ECO:0000313" key="9">
    <source>
        <dbReference type="EMBL" id="KAK3295365.1"/>
    </source>
</evidence>
<dbReference type="EC" id="2.3.2.27" evidence="2"/>
<comment type="catalytic activity">
    <reaction evidence="1">
        <text>S-ubiquitinyl-[E2 ubiquitin-conjugating enzyme]-L-cysteine + [acceptor protein]-L-lysine = [E2 ubiquitin-conjugating enzyme]-L-cysteine + N(6)-ubiquitinyl-[acceptor protein]-L-lysine.</text>
        <dbReference type="EC" id="2.3.2.27"/>
    </reaction>
</comment>
<keyword evidence="6" id="KW-0862">Zinc</keyword>
<evidence type="ECO:0000256" key="2">
    <source>
        <dbReference type="ARBA" id="ARBA00012483"/>
    </source>
</evidence>
<dbReference type="InterPro" id="IPR013083">
    <property type="entry name" value="Znf_RING/FYVE/PHD"/>
</dbReference>
<dbReference type="SUPFAM" id="SSF57850">
    <property type="entry name" value="RING/U-box"/>
    <property type="match status" value="1"/>
</dbReference>
<dbReference type="PANTHER" id="PTHR46077">
    <property type="entry name" value="E3 UBIQUITIN-PROTEIN LIGASE TOPORS"/>
    <property type="match status" value="1"/>
</dbReference>
<dbReference type="SMART" id="SM00184">
    <property type="entry name" value="RING"/>
    <property type="match status" value="1"/>
</dbReference>
<evidence type="ECO:0000256" key="6">
    <source>
        <dbReference type="PROSITE-ProRule" id="PRU00175"/>
    </source>
</evidence>
<accession>A0AAE0HFB6</accession>
<dbReference type="Pfam" id="PF13639">
    <property type="entry name" value="zf-RING_2"/>
    <property type="match status" value="1"/>
</dbReference>
<dbReference type="RefSeq" id="XP_062658879.1">
    <property type="nucleotide sequence ID" value="XM_062798334.1"/>
</dbReference>
<keyword evidence="6" id="KW-0863">Zinc-finger</keyword>
<feature type="region of interest" description="Disordered" evidence="7">
    <location>
        <begin position="97"/>
        <end position="136"/>
    </location>
</feature>
<dbReference type="GeneID" id="87835282"/>
<dbReference type="GO" id="GO:0000209">
    <property type="term" value="P:protein polyubiquitination"/>
    <property type="evidence" value="ECO:0007669"/>
    <property type="project" value="TreeGrafter"/>
</dbReference>
<feature type="compositionally biased region" description="Basic and acidic residues" evidence="7">
    <location>
        <begin position="127"/>
        <end position="136"/>
    </location>
</feature>
<dbReference type="GO" id="GO:0061630">
    <property type="term" value="F:ubiquitin protein ligase activity"/>
    <property type="evidence" value="ECO:0007669"/>
    <property type="project" value="UniProtKB-EC"/>
</dbReference>
<gene>
    <name evidence="9" type="ORF">B0H64DRAFT_144967</name>
</gene>
<evidence type="ECO:0000256" key="1">
    <source>
        <dbReference type="ARBA" id="ARBA00000900"/>
    </source>
</evidence>
<evidence type="ECO:0000256" key="7">
    <source>
        <dbReference type="SAM" id="MobiDB-lite"/>
    </source>
</evidence>
<comment type="caution">
    <text evidence="9">The sequence shown here is derived from an EMBL/GenBank/DDBJ whole genome shotgun (WGS) entry which is preliminary data.</text>
</comment>
<keyword evidence="4" id="KW-0805">Transcription regulation</keyword>
<keyword evidence="5" id="KW-0804">Transcription</keyword>
<dbReference type="InterPro" id="IPR001841">
    <property type="entry name" value="Znf_RING"/>
</dbReference>
<keyword evidence="10" id="KW-1185">Reference proteome</keyword>
<dbReference type="PROSITE" id="PS50089">
    <property type="entry name" value="ZF_RING_2"/>
    <property type="match status" value="1"/>
</dbReference>
<sequence length="293" mass="33955">MDAEPSVEDERPQILQDTLQQISSTSAETPMKCCVICLGDLEEQCEALPCRHNDFDYLCLITWLENRATCPLCKRDVSEVRYNLSEDGKDGKIYTVPKPVDGRNEGGLRGAASLSGRRRSSHANRAARPEPPEDEAIRRRRMIYRHKLYSLYVGSNNRQPAALRHRELSPQLFATNAELVARARMWLRRELRVFRFLYVEETGAPPESHDPVRRCRPCKAEYLLEYIIAILKSMDMQGSAGQAEEMIQEFLGRDNTRLFLHELRAWLRSPCKSWGEWDRVVQYRDGNIMRQQP</sequence>
<evidence type="ECO:0000256" key="5">
    <source>
        <dbReference type="ARBA" id="ARBA00023163"/>
    </source>
</evidence>
<evidence type="ECO:0000313" key="10">
    <source>
        <dbReference type="Proteomes" id="UP001278766"/>
    </source>
</evidence>
<dbReference type="Gene3D" id="3.30.40.10">
    <property type="entry name" value="Zinc/RING finger domain, C3HC4 (zinc finger)"/>
    <property type="match status" value="1"/>
</dbReference>
<proteinExistence type="predicted"/>
<reference evidence="9" key="2">
    <citation type="submission" date="2023-06" db="EMBL/GenBank/DDBJ databases">
        <authorList>
            <consortium name="Lawrence Berkeley National Laboratory"/>
            <person name="Haridas S."/>
            <person name="Hensen N."/>
            <person name="Bonometti L."/>
            <person name="Westerberg I."/>
            <person name="Brannstrom I.O."/>
            <person name="Guillou S."/>
            <person name="Cros-Aarteil S."/>
            <person name="Calhoun S."/>
            <person name="Kuo A."/>
            <person name="Mondo S."/>
            <person name="Pangilinan J."/>
            <person name="Riley R."/>
            <person name="Labutti K."/>
            <person name="Andreopoulos B."/>
            <person name="Lipzen A."/>
            <person name="Chen C."/>
            <person name="Yanf M."/>
            <person name="Daum C."/>
            <person name="Ng V."/>
            <person name="Clum A."/>
            <person name="Steindorff A."/>
            <person name="Ohm R."/>
            <person name="Martin F."/>
            <person name="Silar P."/>
            <person name="Natvig D."/>
            <person name="Lalanne C."/>
            <person name="Gautier V."/>
            <person name="Ament-Velasquez S.L."/>
            <person name="Kruys A."/>
            <person name="Hutchinson M.I."/>
            <person name="Powell A.J."/>
            <person name="Barry K."/>
            <person name="Miller A.N."/>
            <person name="Grigoriev I.V."/>
            <person name="Debuchy R."/>
            <person name="Gladieux P."/>
            <person name="Thoren M.H."/>
            <person name="Johannesson H."/>
        </authorList>
    </citation>
    <scope>NUCLEOTIDE SEQUENCE</scope>
    <source>
        <strain evidence="9">CBS 168.71</strain>
    </source>
</reference>
<evidence type="ECO:0000259" key="8">
    <source>
        <dbReference type="PROSITE" id="PS50089"/>
    </source>
</evidence>
<feature type="domain" description="RING-type" evidence="8">
    <location>
        <begin position="34"/>
        <end position="74"/>
    </location>
</feature>
<name>A0AAE0HFB6_9PEZI</name>
<keyword evidence="6" id="KW-0479">Metal-binding</keyword>
<evidence type="ECO:0000256" key="4">
    <source>
        <dbReference type="ARBA" id="ARBA00023015"/>
    </source>
</evidence>